<organism evidence="1 2">
    <name type="scientific">Papaver nudicaule</name>
    <name type="common">Iceland poppy</name>
    <dbReference type="NCBI Taxonomy" id="74823"/>
    <lineage>
        <taxon>Eukaryota</taxon>
        <taxon>Viridiplantae</taxon>
        <taxon>Streptophyta</taxon>
        <taxon>Embryophyta</taxon>
        <taxon>Tracheophyta</taxon>
        <taxon>Spermatophyta</taxon>
        <taxon>Magnoliopsida</taxon>
        <taxon>Ranunculales</taxon>
        <taxon>Papaveraceae</taxon>
        <taxon>Papaveroideae</taxon>
        <taxon>Papaver</taxon>
    </lineage>
</organism>
<dbReference type="InterPro" id="IPR039904">
    <property type="entry name" value="TRANK1"/>
</dbReference>
<name>A0AA41VNG0_PAPNU</name>
<gene>
    <name evidence="1" type="ORF">MKW94_017232</name>
</gene>
<evidence type="ECO:0000313" key="1">
    <source>
        <dbReference type="EMBL" id="MCL7044525.1"/>
    </source>
</evidence>
<dbReference type="PANTHER" id="PTHR21529">
    <property type="entry name" value="MAMMARY TURMOR VIRUS RECEPTOR HOMOLOG 1, 2 MTVR1, 2"/>
    <property type="match status" value="1"/>
</dbReference>
<comment type="caution">
    <text evidence="1">The sequence shown here is derived from an EMBL/GenBank/DDBJ whole genome shotgun (WGS) entry which is preliminary data.</text>
</comment>
<dbReference type="AlphaFoldDB" id="A0AA41VNG0"/>
<evidence type="ECO:0000313" key="2">
    <source>
        <dbReference type="Proteomes" id="UP001177140"/>
    </source>
</evidence>
<dbReference type="Proteomes" id="UP001177140">
    <property type="component" value="Unassembled WGS sequence"/>
</dbReference>
<dbReference type="PANTHER" id="PTHR21529:SF4">
    <property type="entry name" value="TPR AND ANKYRIN REPEAT-CONTAINING PROTEIN 1"/>
    <property type="match status" value="1"/>
</dbReference>
<proteinExistence type="predicted"/>
<accession>A0AA41VNG0</accession>
<protein>
    <submittedName>
        <fullName evidence="1">Uncharacterized protein</fullName>
    </submittedName>
</protein>
<keyword evidence="2" id="KW-1185">Reference proteome</keyword>
<reference evidence="1" key="1">
    <citation type="submission" date="2022-03" db="EMBL/GenBank/DDBJ databases">
        <title>A functionally conserved STORR gene fusion in Papaver species that diverged 16.8 million years ago.</title>
        <authorList>
            <person name="Catania T."/>
        </authorList>
    </citation>
    <scope>NUCLEOTIDE SEQUENCE</scope>
    <source>
        <strain evidence="1">S-191538</strain>
    </source>
</reference>
<dbReference type="EMBL" id="JAJJMA010258968">
    <property type="protein sequence ID" value="MCL7044525.1"/>
    <property type="molecule type" value="Genomic_DNA"/>
</dbReference>
<sequence>MKDVCHRSVRQNGELVTLDAHQFVSAAQSYWVSEVTCLGMCVLEKLNTLHGFYAGKSFSMFNKGMTSLHIFEVAKGLMEPKVLGWEAPKALLEYSTSSRQRFIEIICPTDSKMIISQDIIKLRKTELCRGITKEVIMEIISSERKLPLGKILKVVMLIFAYGSLPIELYQEIENLSDLSPHWKSFFKQLKDFFNSGIVRFSFLLKMRESLGNTRQLDWRKVSSYISPFQSSCISPFHFLYLLERFYFLASSWKDIFFTTKSSLLETIAYENWKLNSKCESDTDASLKAELYILEYYLKEFSHHILSGKKGTLEWFEKTDTAAKKDYPSLVLRLCILVCLVCVNTGDHFDLLLNLLATTDISCFLPRDFFEFGLLAKPPNIIPNGRISAEVDYDKLCKVCAKVFKIIENPLVILYSGKKCPTFSCPDAIFIDTELIPGREDILNILDLKRTQCVQLNSVIELEAEIRSHTEFMENKDRQMKYNLGGYKEVVFRVDGGHSFNAHTLRFNTEKLVRVLEDAIAKSNPSASFITEDSRFVTEAEIMIGELKQLIIDLRRGDYAAHHFKI</sequence>